<dbReference type="HOGENOM" id="CLU_1123527_0_0_3"/>
<dbReference type="EMBL" id="CP003630">
    <property type="protein sequence ID" value="AFZ20299.1"/>
    <property type="molecule type" value="Genomic_DNA"/>
</dbReference>
<keyword evidence="2" id="KW-1185">Reference proteome</keyword>
<dbReference type="RefSeq" id="WP_015184435.1">
    <property type="nucleotide sequence ID" value="NC_019738.1"/>
</dbReference>
<name>K9WKJ7_9CYAN</name>
<dbReference type="OrthoDB" id="449723at2"/>
<protein>
    <submittedName>
        <fullName evidence="1">Uncharacterized protein</fullName>
    </submittedName>
</protein>
<dbReference type="STRING" id="1173027.Mic7113_4619"/>
<dbReference type="eggNOG" id="ENOG5033V9V">
    <property type="taxonomic scope" value="Bacteria"/>
</dbReference>
<dbReference type="AlphaFoldDB" id="K9WKJ7"/>
<evidence type="ECO:0000313" key="1">
    <source>
        <dbReference type="EMBL" id="AFZ20299.1"/>
    </source>
</evidence>
<proteinExistence type="predicted"/>
<dbReference type="KEGG" id="mic:Mic7113_4619"/>
<organism evidence="1 2">
    <name type="scientific">Allocoleopsis franciscana PCC 7113</name>
    <dbReference type="NCBI Taxonomy" id="1173027"/>
    <lineage>
        <taxon>Bacteria</taxon>
        <taxon>Bacillati</taxon>
        <taxon>Cyanobacteriota</taxon>
        <taxon>Cyanophyceae</taxon>
        <taxon>Coleofasciculales</taxon>
        <taxon>Coleofasciculaceae</taxon>
        <taxon>Allocoleopsis</taxon>
        <taxon>Allocoleopsis franciscana</taxon>
    </lineage>
</organism>
<sequence length="247" mass="27595">MSNLTLKLEQVWRDVCEVFRLNEINACSQTKCTNIHQRLLYFNKSHLDDSDYIDDVVQSLSRGFYLTKSAVQWHEPAIGHSLDENLNHTHKARGAQWRLVMAYGGFETTTKTLLKMGRGGLGPVELRDFTNKCSLPTYTSLPSPKIARTNLDKWLNKPPATRTGQTALIDFLSLDRGDAQIVEAWIVESADVSSWTEAVRLAKALRNATAHGALSATKVKQWGLENAMLTLSDNLGELVVAGLRKLI</sequence>
<gene>
    <name evidence="1" type="ORF">Mic7113_4619</name>
</gene>
<evidence type="ECO:0000313" key="2">
    <source>
        <dbReference type="Proteomes" id="UP000010471"/>
    </source>
</evidence>
<reference evidence="1 2" key="1">
    <citation type="submission" date="2012-06" db="EMBL/GenBank/DDBJ databases">
        <title>Finished chromosome of genome of Microcoleus sp. PCC 7113.</title>
        <authorList>
            <consortium name="US DOE Joint Genome Institute"/>
            <person name="Gugger M."/>
            <person name="Coursin T."/>
            <person name="Rippka R."/>
            <person name="Tandeau De Marsac N."/>
            <person name="Huntemann M."/>
            <person name="Wei C.-L."/>
            <person name="Han J."/>
            <person name="Detter J.C."/>
            <person name="Han C."/>
            <person name="Tapia R."/>
            <person name="Chen A."/>
            <person name="Kyrpides N."/>
            <person name="Mavromatis K."/>
            <person name="Markowitz V."/>
            <person name="Szeto E."/>
            <person name="Ivanova N."/>
            <person name="Pagani I."/>
            <person name="Pati A."/>
            <person name="Goodwin L."/>
            <person name="Nordberg H.P."/>
            <person name="Cantor M.N."/>
            <person name="Hua S.X."/>
            <person name="Woyke T."/>
            <person name="Kerfeld C.A."/>
        </authorList>
    </citation>
    <scope>NUCLEOTIDE SEQUENCE [LARGE SCALE GENOMIC DNA]</scope>
    <source>
        <strain evidence="1 2">PCC 7113</strain>
    </source>
</reference>
<accession>K9WKJ7</accession>
<dbReference type="Proteomes" id="UP000010471">
    <property type="component" value="Chromosome"/>
</dbReference>